<dbReference type="Pfam" id="PF18128">
    <property type="entry name" value="HydF_dimer"/>
    <property type="match status" value="1"/>
</dbReference>
<dbReference type="InterPro" id="IPR023873">
    <property type="entry name" value="FeFe-hyd_GTPase_HydF"/>
</dbReference>
<dbReference type="Proteomes" id="UP001461341">
    <property type="component" value="Chromosome"/>
</dbReference>
<feature type="domain" description="Hydrogen maturase F tetramerization" evidence="3">
    <location>
        <begin position="276"/>
        <end position="392"/>
    </location>
</feature>
<proteinExistence type="predicted"/>
<organism evidence="4 5">
    <name type="scientific">Thermatribacter velox</name>
    <dbReference type="NCBI Taxonomy" id="3039681"/>
    <lineage>
        <taxon>Bacteria</taxon>
        <taxon>Pseudomonadati</taxon>
        <taxon>Atribacterota</taxon>
        <taxon>Atribacteria</taxon>
        <taxon>Atribacterales</taxon>
        <taxon>Thermatribacteraceae</taxon>
        <taxon>Thermatribacter</taxon>
    </lineage>
</organism>
<dbReference type="InterPro" id="IPR041606">
    <property type="entry name" value="HydF_dimer"/>
</dbReference>
<dbReference type="Pfam" id="PF18133">
    <property type="entry name" value="HydF_tetramer"/>
    <property type="match status" value="1"/>
</dbReference>
<dbReference type="SUPFAM" id="SSF52540">
    <property type="entry name" value="P-loop containing nucleoside triphosphate hydrolases"/>
    <property type="match status" value="1"/>
</dbReference>
<dbReference type="Gene3D" id="3.40.50.300">
    <property type="entry name" value="P-loop containing nucleotide triphosphate hydrolases"/>
    <property type="match status" value="1"/>
</dbReference>
<evidence type="ECO:0000259" key="3">
    <source>
        <dbReference type="Pfam" id="PF18133"/>
    </source>
</evidence>
<gene>
    <name evidence="4" type="primary">hydF</name>
    <name evidence="4" type="ORF">QBE54_02745</name>
</gene>
<dbReference type="NCBIfam" id="TIGR00231">
    <property type="entry name" value="small_GTP"/>
    <property type="match status" value="1"/>
</dbReference>
<evidence type="ECO:0000313" key="4">
    <source>
        <dbReference type="EMBL" id="WZL76671.1"/>
    </source>
</evidence>
<dbReference type="Pfam" id="PF01926">
    <property type="entry name" value="MMR_HSR1"/>
    <property type="match status" value="1"/>
</dbReference>
<dbReference type="CDD" id="cd00880">
    <property type="entry name" value="Era_like"/>
    <property type="match status" value="1"/>
</dbReference>
<feature type="domain" description="G" evidence="1">
    <location>
        <begin position="12"/>
        <end position="126"/>
    </location>
</feature>
<dbReference type="Gene3D" id="3.40.50.11410">
    <property type="match status" value="1"/>
</dbReference>
<accession>A0ABZ2YET7</accession>
<reference evidence="4 5" key="1">
    <citation type="submission" date="2023-03" db="EMBL/GenBank/DDBJ databases">
        <title>Novel Species.</title>
        <authorList>
            <person name="Ma S."/>
        </authorList>
    </citation>
    <scope>NUCLEOTIDE SEQUENCE [LARGE SCALE GENOMIC DNA]</scope>
    <source>
        <strain evidence="4 5">B11</strain>
    </source>
</reference>
<keyword evidence="5" id="KW-1185">Reference proteome</keyword>
<dbReference type="NCBIfam" id="TIGR03918">
    <property type="entry name" value="GTP_HydF"/>
    <property type="match status" value="1"/>
</dbReference>
<dbReference type="PRINTS" id="PR00326">
    <property type="entry name" value="GTP1OBG"/>
</dbReference>
<protein>
    <submittedName>
        <fullName evidence="4">[FeFe] hydrogenase H-cluster maturation GTPase HydF</fullName>
    </submittedName>
</protein>
<sequence length="419" mass="46626">MKQTTPRGLRPHIGIFGRRNAGKSSLINALTHQEVAIVSEIPGTTTDPVFKAVELLPFGPVTLIDTAGLDDEGFLGELRKKKTLEILRRCDLALVVWDHNSDLTFEKQLIELLRENGITTIGVQNKIDLVATTNTLADHQIPTFRVSARTGEGIEELKKALISILQRSYQEKPLIKDLVTIGDTVVLVVPIDLGAPKGRLILPQVQTIRELLDAEAVVVITKERELVETLQGLKNPPRMVITDSQVFHKVAGAVPPGIPLTSFSILFARYKGDLLTFVEGVEAIEKLKPGDKVLISEACTHHPMPDDIGRIKIPRWLRQRLGFEVDIDVNVGASFPENLSQYQLIIHCGACMLNPKEMYYRILTAKRESVPITNYGITIAYLQGLFPRVLEVFPEMQAKLQARTFSASLFHRIGGKWSL</sequence>
<dbReference type="Gene3D" id="3.40.50.11420">
    <property type="match status" value="1"/>
</dbReference>
<evidence type="ECO:0000259" key="2">
    <source>
        <dbReference type="Pfam" id="PF18128"/>
    </source>
</evidence>
<dbReference type="InterPro" id="IPR005225">
    <property type="entry name" value="Small_GTP-bd"/>
</dbReference>
<dbReference type="PANTHER" id="PTHR42714:SF6">
    <property type="entry name" value="TRANSLATION INITIATION FACTOR IF-2"/>
    <property type="match status" value="1"/>
</dbReference>
<name>A0ABZ2YET7_9BACT</name>
<dbReference type="InterPro" id="IPR006073">
    <property type="entry name" value="GTP-bd"/>
</dbReference>
<dbReference type="InterPro" id="IPR040644">
    <property type="entry name" value="HydF_tetramer"/>
</dbReference>
<evidence type="ECO:0000313" key="5">
    <source>
        <dbReference type="Proteomes" id="UP001461341"/>
    </source>
</evidence>
<dbReference type="InterPro" id="IPR027417">
    <property type="entry name" value="P-loop_NTPase"/>
</dbReference>
<dbReference type="EMBL" id="CP121689">
    <property type="protein sequence ID" value="WZL76671.1"/>
    <property type="molecule type" value="Genomic_DNA"/>
</dbReference>
<dbReference type="RefSeq" id="WP_369018835.1">
    <property type="nucleotide sequence ID" value="NZ_CP121689.1"/>
</dbReference>
<feature type="domain" description="Hydrogen maturase F dimerization" evidence="2">
    <location>
        <begin position="174"/>
        <end position="272"/>
    </location>
</feature>
<evidence type="ECO:0000259" key="1">
    <source>
        <dbReference type="Pfam" id="PF01926"/>
    </source>
</evidence>
<dbReference type="PANTHER" id="PTHR42714">
    <property type="entry name" value="TRNA MODIFICATION GTPASE GTPBP3"/>
    <property type="match status" value="1"/>
</dbReference>